<evidence type="ECO:0000313" key="3">
    <source>
        <dbReference type="Proteomes" id="UP000051749"/>
    </source>
</evidence>
<dbReference type="STRING" id="319653.SAMN04487973_1344"/>
<reference evidence="2 4" key="2">
    <citation type="submission" date="2016-10" db="EMBL/GenBank/DDBJ databases">
        <authorList>
            <person name="Varghese N."/>
            <person name="Submissions S."/>
        </authorList>
    </citation>
    <scope>NUCLEOTIDE SEQUENCE [LARGE SCALE GENOMIC DNA]</scope>
    <source>
        <strain evidence="2 4">CGMCC 1.3889</strain>
    </source>
</reference>
<keyword evidence="4" id="KW-1185">Reference proteome</keyword>
<dbReference type="Proteomes" id="UP000051749">
    <property type="component" value="Unassembled WGS sequence"/>
</dbReference>
<dbReference type="OrthoDB" id="1693033at2"/>
<evidence type="ECO:0000313" key="2">
    <source>
        <dbReference type="EMBL" id="SER95669.1"/>
    </source>
</evidence>
<comment type="caution">
    <text evidence="1">The sequence shown here is derived from an EMBL/GenBank/DDBJ whole genome shotgun (WGS) entry which is preliminary data.</text>
</comment>
<gene>
    <name evidence="1" type="ORF">IV87_GL001621</name>
    <name evidence="2" type="ORF">SAMN04487973_1344</name>
</gene>
<evidence type="ECO:0000313" key="1">
    <source>
        <dbReference type="EMBL" id="KRN81166.1"/>
    </source>
</evidence>
<accession>A0A0R2JVR5</accession>
<dbReference type="RefSeq" id="WP_057808041.1">
    <property type="nucleotide sequence ID" value="NZ_BJYP01000056.1"/>
</dbReference>
<evidence type="ECO:0000313" key="4">
    <source>
        <dbReference type="Proteomes" id="UP000182818"/>
    </source>
</evidence>
<protein>
    <submittedName>
        <fullName evidence="1">Uncharacterized protein</fullName>
    </submittedName>
</protein>
<organism evidence="1 3">
    <name type="scientific">Pediococcus ethanolidurans</name>
    <dbReference type="NCBI Taxonomy" id="319653"/>
    <lineage>
        <taxon>Bacteria</taxon>
        <taxon>Bacillati</taxon>
        <taxon>Bacillota</taxon>
        <taxon>Bacilli</taxon>
        <taxon>Lactobacillales</taxon>
        <taxon>Lactobacillaceae</taxon>
        <taxon>Pediococcus</taxon>
    </lineage>
</organism>
<dbReference type="GeneID" id="76044544"/>
<dbReference type="PATRIC" id="fig|319653.3.peg.1644"/>
<dbReference type="EMBL" id="FOGK01000034">
    <property type="protein sequence ID" value="SER95669.1"/>
    <property type="molecule type" value="Genomic_DNA"/>
</dbReference>
<dbReference type="AlphaFoldDB" id="A0A0R2JVR5"/>
<name>A0A0R2JVR5_9LACO</name>
<dbReference type="EMBL" id="JQBY01000040">
    <property type="protein sequence ID" value="KRN81166.1"/>
    <property type="molecule type" value="Genomic_DNA"/>
</dbReference>
<reference evidence="1 3" key="1">
    <citation type="journal article" date="2015" name="Genome Announc.">
        <title>Expanding the biotechnology potential of lactobacilli through comparative genomics of 213 strains and associated genera.</title>
        <authorList>
            <person name="Sun Z."/>
            <person name="Harris H.M."/>
            <person name="McCann A."/>
            <person name="Guo C."/>
            <person name="Argimon S."/>
            <person name="Zhang W."/>
            <person name="Yang X."/>
            <person name="Jeffery I.B."/>
            <person name="Cooney J.C."/>
            <person name="Kagawa T.F."/>
            <person name="Liu W."/>
            <person name="Song Y."/>
            <person name="Salvetti E."/>
            <person name="Wrobel A."/>
            <person name="Rasinkangas P."/>
            <person name="Parkhill J."/>
            <person name="Rea M.C."/>
            <person name="O'Sullivan O."/>
            <person name="Ritari J."/>
            <person name="Douillard F.P."/>
            <person name="Paul Ross R."/>
            <person name="Yang R."/>
            <person name="Briner A.E."/>
            <person name="Felis G.E."/>
            <person name="de Vos W.M."/>
            <person name="Barrangou R."/>
            <person name="Klaenhammer T.R."/>
            <person name="Caufield P.W."/>
            <person name="Cui Y."/>
            <person name="Zhang H."/>
            <person name="O'Toole P.W."/>
        </authorList>
    </citation>
    <scope>NUCLEOTIDE SEQUENCE [LARGE SCALE GENOMIC DNA]</scope>
    <source>
        <strain evidence="1 3">DSM 22301</strain>
    </source>
</reference>
<proteinExistence type="predicted"/>
<sequence length="73" mass="8419">MKTNEFIRKVEMLGVTTVEKDKTILHIKRHGIEAANVSLKKTSYFQICGKLPRRLLNLIVDYAVTDISERDDN</sequence>
<dbReference type="Proteomes" id="UP000182818">
    <property type="component" value="Unassembled WGS sequence"/>
</dbReference>